<evidence type="ECO:0000256" key="1">
    <source>
        <dbReference type="ARBA" id="ARBA00006139"/>
    </source>
</evidence>
<reference evidence="11 12" key="1">
    <citation type="submission" date="2019-03" db="EMBL/GenBank/DDBJ databases">
        <title>Draft genome sequences of novel Actinobacteria.</title>
        <authorList>
            <person name="Sahin N."/>
            <person name="Ay H."/>
            <person name="Saygin H."/>
        </authorList>
    </citation>
    <scope>NUCLEOTIDE SEQUENCE [LARGE SCALE GENOMIC DNA]</scope>
    <source>
        <strain evidence="11 12">5K138</strain>
    </source>
</reference>
<comment type="pathway">
    <text evidence="9">Protein modification; lipoprotein biosynthesis (signal peptide cleavage).</text>
</comment>
<dbReference type="RefSeq" id="WP_131901414.1">
    <property type="nucleotide sequence ID" value="NZ_SMKZ01000073.1"/>
</dbReference>
<dbReference type="NCBIfam" id="TIGR00077">
    <property type="entry name" value="lspA"/>
    <property type="match status" value="1"/>
</dbReference>
<name>A0A4R5CCM5_9ACTN</name>
<dbReference type="GO" id="GO:0005886">
    <property type="term" value="C:plasma membrane"/>
    <property type="evidence" value="ECO:0007669"/>
    <property type="project" value="UniProtKB-SubCell"/>
</dbReference>
<evidence type="ECO:0000256" key="7">
    <source>
        <dbReference type="ARBA" id="ARBA00022989"/>
    </source>
</evidence>
<dbReference type="InterPro" id="IPR001872">
    <property type="entry name" value="Peptidase_A8"/>
</dbReference>
<evidence type="ECO:0000256" key="6">
    <source>
        <dbReference type="ARBA" id="ARBA00022801"/>
    </source>
</evidence>
<evidence type="ECO:0000256" key="2">
    <source>
        <dbReference type="ARBA" id="ARBA00022475"/>
    </source>
</evidence>
<organism evidence="11 12">
    <name type="scientific">Jiangella asiatica</name>
    <dbReference type="NCBI Taxonomy" id="2530372"/>
    <lineage>
        <taxon>Bacteria</taxon>
        <taxon>Bacillati</taxon>
        <taxon>Actinomycetota</taxon>
        <taxon>Actinomycetes</taxon>
        <taxon>Jiangellales</taxon>
        <taxon>Jiangellaceae</taxon>
        <taxon>Jiangella</taxon>
    </lineage>
</organism>
<evidence type="ECO:0000256" key="10">
    <source>
        <dbReference type="RuleBase" id="RU004181"/>
    </source>
</evidence>
<keyword evidence="8 9" id="KW-0472">Membrane</keyword>
<dbReference type="HAMAP" id="MF_00161">
    <property type="entry name" value="LspA"/>
    <property type="match status" value="1"/>
</dbReference>
<dbReference type="PANTHER" id="PTHR33695:SF1">
    <property type="entry name" value="LIPOPROTEIN SIGNAL PEPTIDASE"/>
    <property type="match status" value="1"/>
</dbReference>
<keyword evidence="2 9" id="KW-1003">Cell membrane</keyword>
<keyword evidence="3 9" id="KW-0645">Protease</keyword>
<evidence type="ECO:0000256" key="4">
    <source>
        <dbReference type="ARBA" id="ARBA00022692"/>
    </source>
</evidence>
<dbReference type="Proteomes" id="UP000294739">
    <property type="component" value="Unassembled WGS sequence"/>
</dbReference>
<evidence type="ECO:0000256" key="8">
    <source>
        <dbReference type="ARBA" id="ARBA00023136"/>
    </source>
</evidence>
<protein>
    <recommendedName>
        <fullName evidence="9">Lipoprotein signal peptidase</fullName>
        <ecNumber evidence="9">3.4.23.36</ecNumber>
    </recommendedName>
    <alternativeName>
        <fullName evidence="9">Prolipoprotein signal peptidase</fullName>
    </alternativeName>
    <alternativeName>
        <fullName evidence="9">Signal peptidase II</fullName>
        <shortName evidence="9">SPase II</shortName>
    </alternativeName>
</protein>
<evidence type="ECO:0000256" key="5">
    <source>
        <dbReference type="ARBA" id="ARBA00022750"/>
    </source>
</evidence>
<dbReference type="GO" id="GO:0004190">
    <property type="term" value="F:aspartic-type endopeptidase activity"/>
    <property type="evidence" value="ECO:0007669"/>
    <property type="project" value="UniProtKB-UniRule"/>
</dbReference>
<feature type="active site" evidence="9">
    <location>
        <position position="136"/>
    </location>
</feature>
<dbReference type="EC" id="3.4.23.36" evidence="9"/>
<dbReference type="UniPathway" id="UPA00665"/>
<dbReference type="GO" id="GO:0006508">
    <property type="term" value="P:proteolysis"/>
    <property type="evidence" value="ECO:0007669"/>
    <property type="project" value="UniProtKB-KW"/>
</dbReference>
<dbReference type="Pfam" id="PF01252">
    <property type="entry name" value="Peptidase_A8"/>
    <property type="match status" value="1"/>
</dbReference>
<proteinExistence type="inferred from homology"/>
<accession>A0A4R5CCM5</accession>
<dbReference type="InParanoid" id="A0A4R5CCM5"/>
<dbReference type="OrthoDB" id="4308908at2"/>
<comment type="similarity">
    <text evidence="1 9 10">Belongs to the peptidase A8 family.</text>
</comment>
<keyword evidence="5 9" id="KW-0064">Aspartyl protease</keyword>
<comment type="caution">
    <text evidence="9">Lacks conserved residue(s) required for the propagation of feature annotation.</text>
</comment>
<comment type="catalytic activity">
    <reaction evidence="9">
        <text>Release of signal peptides from bacterial membrane prolipoproteins. Hydrolyzes -Xaa-Yaa-Zaa-|-(S,diacylglyceryl)Cys-, in which Xaa is hydrophobic (preferably Leu), and Yaa (Ala or Ser) and Zaa (Gly or Ala) have small, neutral side chains.</text>
        <dbReference type="EC" id="3.4.23.36"/>
    </reaction>
</comment>
<evidence type="ECO:0000313" key="11">
    <source>
        <dbReference type="EMBL" id="TDD97751.1"/>
    </source>
</evidence>
<comment type="subcellular location">
    <subcellularLocation>
        <location evidence="9">Cell membrane</location>
        <topology evidence="9">Multi-pass membrane protein</topology>
    </subcellularLocation>
</comment>
<keyword evidence="4 9" id="KW-0812">Transmembrane</keyword>
<dbReference type="EMBL" id="SMKZ01000073">
    <property type="protein sequence ID" value="TDD97751.1"/>
    <property type="molecule type" value="Genomic_DNA"/>
</dbReference>
<keyword evidence="12" id="KW-1185">Reference proteome</keyword>
<evidence type="ECO:0000256" key="9">
    <source>
        <dbReference type="HAMAP-Rule" id="MF_00161"/>
    </source>
</evidence>
<dbReference type="PANTHER" id="PTHR33695">
    <property type="entry name" value="LIPOPROTEIN SIGNAL PEPTIDASE"/>
    <property type="match status" value="1"/>
</dbReference>
<dbReference type="PRINTS" id="PR00781">
    <property type="entry name" value="LIPOSIGPTASE"/>
</dbReference>
<feature type="transmembrane region" description="Helical" evidence="9">
    <location>
        <begin position="103"/>
        <end position="124"/>
    </location>
</feature>
<keyword evidence="6 9" id="KW-0378">Hydrolase</keyword>
<feature type="transmembrane region" description="Helical" evidence="9">
    <location>
        <begin position="144"/>
        <end position="168"/>
    </location>
</feature>
<gene>
    <name evidence="9 11" type="primary">lspA</name>
    <name evidence="11" type="ORF">E1269_29520</name>
</gene>
<comment type="caution">
    <text evidence="11">The sequence shown here is derived from an EMBL/GenBank/DDBJ whole genome shotgun (WGS) entry which is preliminary data.</text>
</comment>
<evidence type="ECO:0000313" key="12">
    <source>
        <dbReference type="Proteomes" id="UP000294739"/>
    </source>
</evidence>
<evidence type="ECO:0000256" key="3">
    <source>
        <dbReference type="ARBA" id="ARBA00022670"/>
    </source>
</evidence>
<feature type="active site" evidence="9">
    <location>
        <position position="150"/>
    </location>
</feature>
<dbReference type="AlphaFoldDB" id="A0A4R5CCM5"/>
<feature type="transmembrane region" description="Helical" evidence="9">
    <location>
        <begin position="77"/>
        <end position="96"/>
    </location>
</feature>
<sequence length="189" mass="19544">MQAAPGASLTHDGTDSRSARAGVLLVVAAGVLALDQVTKILAVTQLEPGRAVPVIGDLVQLRLIRNPGAAFSLATNLTPVLTAVAIAVVMAIVWISRRVRSRAWAVALGGVLGGALGTLSDRMFRMPGPFRGHVVDFVELPNWPVFNVADSAIVAGAVVVAVLSLRGIPHDGAARRRRAAAVPERTGAA</sequence>
<comment type="function">
    <text evidence="9">This protein specifically catalyzes the removal of signal peptides from prolipoproteins.</text>
</comment>
<keyword evidence="7 9" id="KW-1133">Transmembrane helix</keyword>